<organism evidence="2 3">
    <name type="scientific">Listeria cornellensis FSL F6-0969</name>
    <dbReference type="NCBI Taxonomy" id="1265820"/>
    <lineage>
        <taxon>Bacteria</taxon>
        <taxon>Bacillati</taxon>
        <taxon>Bacillota</taxon>
        <taxon>Bacilli</taxon>
        <taxon>Bacillales</taxon>
        <taxon>Listeriaceae</taxon>
        <taxon>Listeria</taxon>
    </lineage>
</organism>
<dbReference type="AlphaFoldDB" id="W7BZ08"/>
<gene>
    <name evidence="2" type="ORF">PCORN_02262</name>
</gene>
<sequence length="75" mass="8659">MYFKYFYTSGIIGFILLFFVQAINFVKKIAIEGGIIDGDPYPNLLGTGLMPIPIIFFCISFVFLMLYIYKDLKIK</sequence>
<evidence type="ECO:0000313" key="2">
    <source>
        <dbReference type="EMBL" id="EUJ32359.1"/>
    </source>
</evidence>
<accession>W7BZ08</accession>
<dbReference type="EMBL" id="AODE01000005">
    <property type="protein sequence ID" value="EUJ32359.1"/>
    <property type="molecule type" value="Genomic_DNA"/>
</dbReference>
<dbReference type="Proteomes" id="UP000019254">
    <property type="component" value="Unassembled WGS sequence"/>
</dbReference>
<keyword evidence="3" id="KW-1185">Reference proteome</keyword>
<feature type="transmembrane region" description="Helical" evidence="1">
    <location>
        <begin position="5"/>
        <end position="24"/>
    </location>
</feature>
<keyword evidence="1" id="KW-0472">Membrane</keyword>
<dbReference type="PATRIC" id="fig|1265820.5.peg.442"/>
<dbReference type="STRING" id="1265820.PCORN_02262"/>
<keyword evidence="1" id="KW-1133">Transmembrane helix</keyword>
<comment type="caution">
    <text evidence="2">The sequence shown here is derived from an EMBL/GenBank/DDBJ whole genome shotgun (WGS) entry which is preliminary data.</text>
</comment>
<proteinExistence type="predicted"/>
<evidence type="ECO:0000313" key="3">
    <source>
        <dbReference type="Proteomes" id="UP000019254"/>
    </source>
</evidence>
<reference evidence="2 3" key="1">
    <citation type="journal article" date="2014" name="Int. J. Syst. Evol. Microbiol.">
        <title>Listeria floridensis sp. nov., Listeria aquatica sp. nov., Listeria cornellensis sp. nov., Listeria riparia sp. nov. and Listeria grandensis sp. nov., from agricultural and natural environments.</title>
        <authorList>
            <person name="den Bakker H.C."/>
            <person name="Warchocki S."/>
            <person name="Wright E.M."/>
            <person name="Allred A.F."/>
            <person name="Ahlstrom C."/>
            <person name="Manuel C.S."/>
            <person name="Stasiewicz M.J."/>
            <person name="Burrell A."/>
            <person name="Roof S."/>
            <person name="Strawn L."/>
            <person name="Fortes E.D."/>
            <person name="Nightingale K.K."/>
            <person name="Kephart D."/>
            <person name="Wiedmann M."/>
        </authorList>
    </citation>
    <scope>NUCLEOTIDE SEQUENCE [LARGE SCALE GENOMIC DNA]</scope>
    <source>
        <strain evidence="3">FSL F6-969</strain>
    </source>
</reference>
<feature type="transmembrane region" description="Helical" evidence="1">
    <location>
        <begin position="44"/>
        <end position="69"/>
    </location>
</feature>
<evidence type="ECO:0000256" key="1">
    <source>
        <dbReference type="SAM" id="Phobius"/>
    </source>
</evidence>
<keyword evidence="1" id="KW-0812">Transmembrane</keyword>
<protein>
    <submittedName>
        <fullName evidence="2">Uncharacterized protein</fullName>
    </submittedName>
</protein>
<name>W7BZ08_9LIST</name>